<dbReference type="SUPFAM" id="SSF89392">
    <property type="entry name" value="Prokaryotic lipoproteins and lipoprotein localization factors"/>
    <property type="match status" value="1"/>
</dbReference>
<dbReference type="Gene3D" id="2.50.20.10">
    <property type="entry name" value="Lipoprotein localisation LolA/LolB/LppX"/>
    <property type="match status" value="1"/>
</dbReference>
<evidence type="ECO:0000313" key="2">
    <source>
        <dbReference type="EMBL" id="SFC82622.1"/>
    </source>
</evidence>
<accession>A0A1I1MCQ6</accession>
<keyword evidence="3" id="KW-1185">Reference proteome</keyword>
<reference evidence="2 3" key="1">
    <citation type="submission" date="2016-10" db="EMBL/GenBank/DDBJ databases">
        <authorList>
            <person name="de Groot N.N."/>
        </authorList>
    </citation>
    <scope>NUCLEOTIDE SEQUENCE [LARGE SCALE GENOMIC DNA]</scope>
    <source>
        <strain evidence="2 3">DSM 6793</strain>
    </source>
</reference>
<name>A0A1I1MCQ6_9BACT</name>
<dbReference type="InterPro" id="IPR029046">
    <property type="entry name" value="LolA/LolB/LppX"/>
</dbReference>
<proteinExistence type="predicted"/>
<gene>
    <name evidence="2" type="ORF">SAMN05421780_110112</name>
</gene>
<keyword evidence="2" id="KW-0449">Lipoprotein</keyword>
<dbReference type="AlphaFoldDB" id="A0A1I1MCQ6"/>
<evidence type="ECO:0000313" key="3">
    <source>
        <dbReference type="Proteomes" id="UP000199514"/>
    </source>
</evidence>
<protein>
    <submittedName>
        <fullName evidence="2">Outer membrane lipoprotein-sorting protein</fullName>
    </submittedName>
</protein>
<dbReference type="EMBL" id="FOLE01000010">
    <property type="protein sequence ID" value="SFC82622.1"/>
    <property type="molecule type" value="Genomic_DNA"/>
</dbReference>
<sequence>MVLAITSQLAVSQSFQKFQAQLVTKNFHNGKTLTSTGEVAYTGAGKMITHLRSPQEGYTINTAKGEVSIYTPKTKEVYTLQNTQYSTENSQLYFFLQNKKNDLGLKNMGFTLKNTRYDKDLVITQWQPPIQASNVLKEVELVHQGYLPIYMSYTDAKSRIVKKMYFYNYTNISGVDFPQAITQIDYPFAGDSIVSKNAYSDLKINAQATSGLFDFTVPRNAKVIKSAKK</sequence>
<dbReference type="STRING" id="927664.SAMN05421780_110112"/>
<keyword evidence="1" id="KW-0732">Signal</keyword>
<dbReference type="Proteomes" id="UP000199514">
    <property type="component" value="Unassembled WGS sequence"/>
</dbReference>
<organism evidence="2 3">
    <name type="scientific">Flexibacter flexilis DSM 6793</name>
    <dbReference type="NCBI Taxonomy" id="927664"/>
    <lineage>
        <taxon>Bacteria</taxon>
        <taxon>Pseudomonadati</taxon>
        <taxon>Bacteroidota</taxon>
        <taxon>Cytophagia</taxon>
        <taxon>Cytophagales</taxon>
        <taxon>Flexibacteraceae</taxon>
        <taxon>Flexibacter</taxon>
    </lineage>
</organism>
<evidence type="ECO:0000256" key="1">
    <source>
        <dbReference type="ARBA" id="ARBA00022729"/>
    </source>
</evidence>